<evidence type="ECO:0000259" key="1">
    <source>
        <dbReference type="SMART" id="SM00507"/>
    </source>
</evidence>
<feature type="domain" description="HNH nuclease" evidence="1">
    <location>
        <begin position="364"/>
        <end position="417"/>
    </location>
</feature>
<keyword evidence="3" id="KW-1185">Reference proteome</keyword>
<evidence type="ECO:0000313" key="2">
    <source>
        <dbReference type="EMBL" id="SFB11191.1"/>
    </source>
</evidence>
<dbReference type="Proteomes" id="UP000199012">
    <property type="component" value="Unassembled WGS sequence"/>
</dbReference>
<accession>A0A1I0YD77</accession>
<dbReference type="EMBL" id="FOKA01000007">
    <property type="protein sequence ID" value="SFB11191.1"/>
    <property type="molecule type" value="Genomic_DNA"/>
</dbReference>
<dbReference type="CDD" id="cd00085">
    <property type="entry name" value="HNHc"/>
    <property type="match status" value="1"/>
</dbReference>
<evidence type="ECO:0000313" key="3">
    <source>
        <dbReference type="Proteomes" id="UP000199012"/>
    </source>
</evidence>
<dbReference type="InterPro" id="IPR003870">
    <property type="entry name" value="DUF222"/>
</dbReference>
<organism evidence="2 3">
    <name type="scientific">Cellulomonas marina</name>
    <dbReference type="NCBI Taxonomy" id="988821"/>
    <lineage>
        <taxon>Bacteria</taxon>
        <taxon>Bacillati</taxon>
        <taxon>Actinomycetota</taxon>
        <taxon>Actinomycetes</taxon>
        <taxon>Micrococcales</taxon>
        <taxon>Cellulomonadaceae</taxon>
        <taxon>Cellulomonas</taxon>
    </lineage>
</organism>
<dbReference type="SMART" id="SM00507">
    <property type="entry name" value="HNHc"/>
    <property type="match status" value="1"/>
</dbReference>
<dbReference type="STRING" id="988821.SAMN05421867_10772"/>
<protein>
    <recommendedName>
        <fullName evidence="1">HNH nuclease domain-containing protein</fullName>
    </recommendedName>
</protein>
<dbReference type="Pfam" id="PF02720">
    <property type="entry name" value="DUF222"/>
    <property type="match status" value="1"/>
</dbReference>
<dbReference type="InterPro" id="IPR003615">
    <property type="entry name" value="HNH_nuc"/>
</dbReference>
<reference evidence="2 3" key="1">
    <citation type="submission" date="2016-10" db="EMBL/GenBank/DDBJ databases">
        <authorList>
            <person name="de Groot N.N."/>
        </authorList>
    </citation>
    <scope>NUCLEOTIDE SEQUENCE [LARGE SCALE GENOMIC DNA]</scope>
    <source>
        <strain evidence="2 3">CGMCC 4.6945</strain>
    </source>
</reference>
<sequence>MYQDLLSSFEAVRAALGAVGAQAGQAGVLSGPQRAHVLSLFQAASGAVAGARSAWIAADSRLRIPRDGDKGPAEGIAGRDGIGLPEARRQVRQAEAVEVVPSFAEAVAAGSRSEAHLDALAGVLAETSPKVRSEFGSPLVQAELTDLAGRVDPGTFRTKLRQKAAEIDPPALESRFEAQRRGRHLHLTDTEMGTRIQGCLDPSAGVALRRALELTRQIPGEDRTPGQAQADALEALARGALAEKKGGVTGASVRPHLTLVTDLSTYTSIAEALREHETARHGAEAGGDDHDGTSHVACTEDLPDVDVLGAALTGRTPVVDEDGNVLAVTTVARTLCDVDTAALVLGPDGQPTDLGREERLFTGHQRRAVILRDHGCAFPGCETPARWSEVHHIRWWARDDGETSIDNGVVLCGRHHHEVHRADLTIRRLVDPGRPPRSGRVKATELQPARYEFRAPDGRIVGHRRNEVGRVAPAVSSLALGVGQRDHGVVSSTHHDVRASVEGALVPLASGDR</sequence>
<dbReference type="AlphaFoldDB" id="A0A1I0YD77"/>
<gene>
    <name evidence="2" type="ORF">SAMN05421867_10772</name>
</gene>
<proteinExistence type="predicted"/>
<name>A0A1I0YD77_9CELL</name>
<dbReference type="RefSeq" id="WP_175499436.1">
    <property type="nucleotide sequence ID" value="NZ_FOKA01000007.1"/>
</dbReference>